<feature type="compositionally biased region" description="Low complexity" evidence="1">
    <location>
        <begin position="29"/>
        <end position="47"/>
    </location>
</feature>
<evidence type="ECO:0000313" key="2">
    <source>
        <dbReference type="EMBL" id="CAG9115849.1"/>
    </source>
</evidence>
<name>A0A8S4EJV8_PLUXY</name>
<dbReference type="EMBL" id="CAJHNJ030000017">
    <property type="protein sequence ID" value="CAG9115849.1"/>
    <property type="molecule type" value="Genomic_DNA"/>
</dbReference>
<evidence type="ECO:0000313" key="3">
    <source>
        <dbReference type="Proteomes" id="UP000653454"/>
    </source>
</evidence>
<accession>A0A8S4EJV8</accession>
<feature type="region of interest" description="Disordered" evidence="1">
    <location>
        <begin position="1"/>
        <end position="47"/>
    </location>
</feature>
<feature type="compositionally biased region" description="Basic and acidic residues" evidence="1">
    <location>
        <begin position="18"/>
        <end position="28"/>
    </location>
</feature>
<dbReference type="AlphaFoldDB" id="A0A8S4EJV8"/>
<proteinExistence type="predicted"/>
<sequence length="69" mass="7706">MSGAPLFELTHEEEEEERREAIEGRDGILPRSSRSSAARTARSTPLAKPELHWSRNCVAAKICGYSIYS</sequence>
<reference evidence="2" key="1">
    <citation type="submission" date="2020-11" db="EMBL/GenBank/DDBJ databases">
        <authorList>
            <person name="Whiteford S."/>
        </authorList>
    </citation>
    <scope>NUCLEOTIDE SEQUENCE</scope>
</reference>
<protein>
    <submittedName>
        <fullName evidence="2">(diamondback moth) hypothetical protein</fullName>
    </submittedName>
</protein>
<comment type="caution">
    <text evidence="2">The sequence shown here is derived from an EMBL/GenBank/DDBJ whole genome shotgun (WGS) entry which is preliminary data.</text>
</comment>
<dbReference type="Proteomes" id="UP000653454">
    <property type="component" value="Unassembled WGS sequence"/>
</dbReference>
<organism evidence="2 3">
    <name type="scientific">Plutella xylostella</name>
    <name type="common">Diamondback moth</name>
    <name type="synonym">Plutella maculipennis</name>
    <dbReference type="NCBI Taxonomy" id="51655"/>
    <lineage>
        <taxon>Eukaryota</taxon>
        <taxon>Metazoa</taxon>
        <taxon>Ecdysozoa</taxon>
        <taxon>Arthropoda</taxon>
        <taxon>Hexapoda</taxon>
        <taxon>Insecta</taxon>
        <taxon>Pterygota</taxon>
        <taxon>Neoptera</taxon>
        <taxon>Endopterygota</taxon>
        <taxon>Lepidoptera</taxon>
        <taxon>Glossata</taxon>
        <taxon>Ditrysia</taxon>
        <taxon>Yponomeutoidea</taxon>
        <taxon>Plutellidae</taxon>
        <taxon>Plutella</taxon>
    </lineage>
</organism>
<keyword evidence="3" id="KW-1185">Reference proteome</keyword>
<gene>
    <name evidence="2" type="ORF">PLXY2_LOCUS5871</name>
</gene>
<evidence type="ECO:0000256" key="1">
    <source>
        <dbReference type="SAM" id="MobiDB-lite"/>
    </source>
</evidence>